<protein>
    <submittedName>
        <fullName evidence="2">Uncharacterized protein</fullName>
    </submittedName>
</protein>
<name>A0A2W5K7G8_ANCNO</name>
<proteinExistence type="predicted"/>
<sequence length="140" mass="14135">MRYYLAIAALACAIAGPAVAGKSLNVGGSDVSPAVTVGDLGMALMSAAINADGTIARGEGVVLAGTTKLGTGVYEVGFGRDITACVYQVTAGESGIGSATPRMVAVTRRSGNNAGVFLQIRDNTNTAVDNPFFVLVYCGR</sequence>
<evidence type="ECO:0000313" key="2">
    <source>
        <dbReference type="EMBL" id="PZQ13092.1"/>
    </source>
</evidence>
<reference evidence="2 3" key="1">
    <citation type="submission" date="2017-08" db="EMBL/GenBank/DDBJ databases">
        <title>Infants hospitalized years apart are colonized by the same room-sourced microbial strains.</title>
        <authorList>
            <person name="Brooks B."/>
            <person name="Olm M.R."/>
            <person name="Firek B.A."/>
            <person name="Baker R."/>
            <person name="Thomas B.C."/>
            <person name="Morowitz M.J."/>
            <person name="Banfield J.F."/>
        </authorList>
    </citation>
    <scope>NUCLEOTIDE SEQUENCE [LARGE SCALE GENOMIC DNA]</scope>
    <source>
        <strain evidence="2">S2_005_003_R2_43</strain>
    </source>
</reference>
<dbReference type="AlphaFoldDB" id="A0A2W5K7G8"/>
<comment type="caution">
    <text evidence="2">The sequence shown here is derived from an EMBL/GenBank/DDBJ whole genome shotgun (WGS) entry which is preliminary data.</text>
</comment>
<accession>A0A2W5K7G8</accession>
<keyword evidence="1" id="KW-0732">Signal</keyword>
<gene>
    <name evidence="2" type="ORF">DI565_15645</name>
</gene>
<dbReference type="Proteomes" id="UP000249577">
    <property type="component" value="Unassembled WGS sequence"/>
</dbReference>
<organism evidence="2 3">
    <name type="scientific">Ancylobacter novellus</name>
    <name type="common">Thiobacillus novellus</name>
    <dbReference type="NCBI Taxonomy" id="921"/>
    <lineage>
        <taxon>Bacteria</taxon>
        <taxon>Pseudomonadati</taxon>
        <taxon>Pseudomonadota</taxon>
        <taxon>Alphaproteobacteria</taxon>
        <taxon>Hyphomicrobiales</taxon>
        <taxon>Xanthobacteraceae</taxon>
        <taxon>Ancylobacter</taxon>
    </lineage>
</organism>
<feature type="signal peptide" evidence="1">
    <location>
        <begin position="1"/>
        <end position="20"/>
    </location>
</feature>
<dbReference type="EMBL" id="QFPN01000008">
    <property type="protein sequence ID" value="PZQ13092.1"/>
    <property type="molecule type" value="Genomic_DNA"/>
</dbReference>
<feature type="chain" id="PRO_5016169880" evidence="1">
    <location>
        <begin position="21"/>
        <end position="140"/>
    </location>
</feature>
<evidence type="ECO:0000256" key="1">
    <source>
        <dbReference type="SAM" id="SignalP"/>
    </source>
</evidence>
<evidence type="ECO:0000313" key="3">
    <source>
        <dbReference type="Proteomes" id="UP000249577"/>
    </source>
</evidence>